<dbReference type="AlphaFoldDB" id="A0A392RYU6"/>
<keyword evidence="2" id="KW-1185">Reference proteome</keyword>
<evidence type="ECO:0000313" key="1">
    <source>
        <dbReference type="EMBL" id="MCI41312.1"/>
    </source>
</evidence>
<organism evidence="1 2">
    <name type="scientific">Trifolium medium</name>
    <dbReference type="NCBI Taxonomy" id="97028"/>
    <lineage>
        <taxon>Eukaryota</taxon>
        <taxon>Viridiplantae</taxon>
        <taxon>Streptophyta</taxon>
        <taxon>Embryophyta</taxon>
        <taxon>Tracheophyta</taxon>
        <taxon>Spermatophyta</taxon>
        <taxon>Magnoliopsida</taxon>
        <taxon>eudicotyledons</taxon>
        <taxon>Gunneridae</taxon>
        <taxon>Pentapetalae</taxon>
        <taxon>rosids</taxon>
        <taxon>fabids</taxon>
        <taxon>Fabales</taxon>
        <taxon>Fabaceae</taxon>
        <taxon>Papilionoideae</taxon>
        <taxon>50 kb inversion clade</taxon>
        <taxon>NPAAA clade</taxon>
        <taxon>Hologalegina</taxon>
        <taxon>IRL clade</taxon>
        <taxon>Trifolieae</taxon>
        <taxon>Trifolium</taxon>
    </lineage>
</organism>
<proteinExistence type="predicted"/>
<sequence length="50" mass="5590">GYRRAAPVIWQAVDVFSGNCASRRVLWRVAPFVQEQQGFSLASARRVGLI</sequence>
<dbReference type="Proteomes" id="UP000265520">
    <property type="component" value="Unassembled WGS sequence"/>
</dbReference>
<evidence type="ECO:0000313" key="2">
    <source>
        <dbReference type="Proteomes" id="UP000265520"/>
    </source>
</evidence>
<comment type="caution">
    <text evidence="1">The sequence shown here is derived from an EMBL/GenBank/DDBJ whole genome shotgun (WGS) entry which is preliminary data.</text>
</comment>
<feature type="non-terminal residue" evidence="1">
    <location>
        <position position="1"/>
    </location>
</feature>
<name>A0A392RYU6_9FABA</name>
<accession>A0A392RYU6</accession>
<protein>
    <submittedName>
        <fullName evidence="1">Uncharacterized protein</fullName>
    </submittedName>
</protein>
<dbReference type="EMBL" id="LXQA010290719">
    <property type="protein sequence ID" value="MCI41312.1"/>
    <property type="molecule type" value="Genomic_DNA"/>
</dbReference>
<reference evidence="1 2" key="1">
    <citation type="journal article" date="2018" name="Front. Plant Sci.">
        <title>Red Clover (Trifolium pratense) and Zigzag Clover (T. medium) - A Picture of Genomic Similarities and Differences.</title>
        <authorList>
            <person name="Dluhosova J."/>
            <person name="Istvanek J."/>
            <person name="Nedelnik J."/>
            <person name="Repkova J."/>
        </authorList>
    </citation>
    <scope>NUCLEOTIDE SEQUENCE [LARGE SCALE GENOMIC DNA]</scope>
    <source>
        <strain evidence="2">cv. 10/8</strain>
        <tissue evidence="1">Leaf</tissue>
    </source>
</reference>